<organism evidence="2 3">
    <name type="scientific">Streptococcus sanguinis</name>
    <dbReference type="NCBI Taxonomy" id="1305"/>
    <lineage>
        <taxon>Bacteria</taxon>
        <taxon>Bacillati</taxon>
        <taxon>Bacillota</taxon>
        <taxon>Bacilli</taxon>
        <taxon>Lactobacillales</taxon>
        <taxon>Streptococcaceae</taxon>
        <taxon>Streptococcus</taxon>
    </lineage>
</organism>
<dbReference type="RefSeq" id="WP_002924261.1">
    <property type="nucleotide sequence ID" value="NZ_CP071418.1"/>
</dbReference>
<feature type="transmembrane region" description="Helical" evidence="1">
    <location>
        <begin position="76"/>
        <end position="93"/>
    </location>
</feature>
<reference evidence="2 3" key="1">
    <citation type="submission" date="2018-06" db="EMBL/GenBank/DDBJ databases">
        <authorList>
            <consortium name="Pathogen Informatics"/>
            <person name="Doyle S."/>
        </authorList>
    </citation>
    <scope>NUCLEOTIDE SEQUENCE [LARGE SCALE GENOMIC DNA]</scope>
    <source>
        <strain evidence="2 3">NCTC11085</strain>
    </source>
</reference>
<proteinExistence type="predicted"/>
<evidence type="ECO:0000313" key="3">
    <source>
        <dbReference type="Proteomes" id="UP000249623"/>
    </source>
</evidence>
<gene>
    <name evidence="2" type="ORF">NCTC11085_01424</name>
</gene>
<keyword evidence="1" id="KW-0812">Transmembrane</keyword>
<dbReference type="EMBL" id="LS483346">
    <property type="protein sequence ID" value="SQF35048.1"/>
    <property type="molecule type" value="Genomic_DNA"/>
</dbReference>
<keyword evidence="1" id="KW-1133">Transmembrane helix</keyword>
<accession>A0A2X3V707</accession>
<dbReference type="Proteomes" id="UP000249623">
    <property type="component" value="Chromosome 1"/>
</dbReference>
<evidence type="ECO:0000256" key="1">
    <source>
        <dbReference type="SAM" id="Phobius"/>
    </source>
</evidence>
<keyword evidence="1" id="KW-0472">Membrane</keyword>
<sequence>MTNTRRAVLALSLGVLLLLAVGILLQVHFWRMIILLGLFFFAEVFIIWYSGSKSNSQISGRQSLELFWFYIKRLKIFYVTILCLAILFVSLSSNPAFDLFFVLELLVFLLLSNYIFSSHGIQPPKKERALRV</sequence>
<dbReference type="AlphaFoldDB" id="A0A2X3V707"/>
<feature type="transmembrane region" description="Helical" evidence="1">
    <location>
        <begin position="32"/>
        <end position="51"/>
    </location>
</feature>
<evidence type="ECO:0000313" key="2">
    <source>
        <dbReference type="EMBL" id="SQF35048.1"/>
    </source>
</evidence>
<protein>
    <submittedName>
        <fullName evidence="2">Uncharacterized protein</fullName>
    </submittedName>
</protein>
<feature type="transmembrane region" description="Helical" evidence="1">
    <location>
        <begin position="99"/>
        <end position="116"/>
    </location>
</feature>
<name>A0A2X3V707_STRSA</name>